<gene>
    <name evidence="2" type="ORF">EI97DRAFT_437860</name>
</gene>
<dbReference type="InterPro" id="IPR013078">
    <property type="entry name" value="His_Pase_superF_clade-1"/>
</dbReference>
<dbReference type="RefSeq" id="XP_033648972.1">
    <property type="nucleotide sequence ID" value="XM_033799425.1"/>
</dbReference>
<dbReference type="InterPro" id="IPR050275">
    <property type="entry name" value="PGM_Phosphatase"/>
</dbReference>
<protein>
    <submittedName>
        <fullName evidence="2">Phosphoglycerate mutase family protein</fullName>
    </submittedName>
</protein>
<dbReference type="SUPFAM" id="SSF53254">
    <property type="entry name" value="Phosphoglycerate mutase-like"/>
    <property type="match status" value="1"/>
</dbReference>
<reference evidence="2" key="1">
    <citation type="journal article" date="2020" name="Stud. Mycol.">
        <title>101 Dothideomycetes genomes: a test case for predicting lifestyles and emergence of pathogens.</title>
        <authorList>
            <person name="Haridas S."/>
            <person name="Albert R."/>
            <person name="Binder M."/>
            <person name="Bloem J."/>
            <person name="Labutti K."/>
            <person name="Salamov A."/>
            <person name="Andreopoulos B."/>
            <person name="Baker S."/>
            <person name="Barry K."/>
            <person name="Bills G."/>
            <person name="Bluhm B."/>
            <person name="Cannon C."/>
            <person name="Castanera R."/>
            <person name="Culley D."/>
            <person name="Daum C."/>
            <person name="Ezra D."/>
            <person name="Gonzalez J."/>
            <person name="Henrissat B."/>
            <person name="Kuo A."/>
            <person name="Liang C."/>
            <person name="Lipzen A."/>
            <person name="Lutzoni F."/>
            <person name="Magnuson J."/>
            <person name="Mondo S."/>
            <person name="Nolan M."/>
            <person name="Ohm R."/>
            <person name="Pangilinan J."/>
            <person name="Park H.-J."/>
            <person name="Ramirez L."/>
            <person name="Alfaro M."/>
            <person name="Sun H."/>
            <person name="Tritt A."/>
            <person name="Yoshinaga Y."/>
            <person name="Zwiers L.-H."/>
            <person name="Turgeon B."/>
            <person name="Goodwin S."/>
            <person name="Spatafora J."/>
            <person name="Crous P."/>
            <person name="Grigoriev I."/>
        </authorList>
    </citation>
    <scope>NUCLEOTIDE SEQUENCE</scope>
    <source>
        <strain evidence="2">CBS 379.55</strain>
    </source>
</reference>
<evidence type="ECO:0000256" key="1">
    <source>
        <dbReference type="SAM" id="SignalP"/>
    </source>
</evidence>
<proteinExistence type="predicted"/>
<organism evidence="2 3">
    <name type="scientific">Westerdykella ornata</name>
    <dbReference type="NCBI Taxonomy" id="318751"/>
    <lineage>
        <taxon>Eukaryota</taxon>
        <taxon>Fungi</taxon>
        <taxon>Dikarya</taxon>
        <taxon>Ascomycota</taxon>
        <taxon>Pezizomycotina</taxon>
        <taxon>Dothideomycetes</taxon>
        <taxon>Pleosporomycetidae</taxon>
        <taxon>Pleosporales</taxon>
        <taxon>Sporormiaceae</taxon>
        <taxon>Westerdykella</taxon>
    </lineage>
</organism>
<dbReference type="GO" id="GO:0005737">
    <property type="term" value="C:cytoplasm"/>
    <property type="evidence" value="ECO:0007669"/>
    <property type="project" value="TreeGrafter"/>
</dbReference>
<keyword evidence="1" id="KW-0732">Signal</keyword>
<evidence type="ECO:0000313" key="3">
    <source>
        <dbReference type="Proteomes" id="UP000800097"/>
    </source>
</evidence>
<dbReference type="PANTHER" id="PTHR48100">
    <property type="entry name" value="BROAD-SPECIFICITY PHOSPHATASE YOR283W-RELATED"/>
    <property type="match status" value="1"/>
</dbReference>
<dbReference type="Proteomes" id="UP000800097">
    <property type="component" value="Unassembled WGS sequence"/>
</dbReference>
<keyword evidence="3" id="KW-1185">Reference proteome</keyword>
<evidence type="ECO:0000313" key="2">
    <source>
        <dbReference type="EMBL" id="KAF2271433.1"/>
    </source>
</evidence>
<dbReference type="GO" id="GO:0016791">
    <property type="term" value="F:phosphatase activity"/>
    <property type="evidence" value="ECO:0007669"/>
    <property type="project" value="TreeGrafter"/>
</dbReference>
<dbReference type="EMBL" id="ML986542">
    <property type="protein sequence ID" value="KAF2271433.1"/>
    <property type="molecule type" value="Genomic_DNA"/>
</dbReference>
<feature type="chain" id="PRO_5025686139" evidence="1">
    <location>
        <begin position="21"/>
        <end position="364"/>
    </location>
</feature>
<dbReference type="Pfam" id="PF00300">
    <property type="entry name" value="His_Phos_1"/>
    <property type="match status" value="1"/>
</dbReference>
<name>A0A6A6J5M2_WESOR</name>
<accession>A0A6A6J5M2</accession>
<dbReference type="Gene3D" id="3.40.50.1240">
    <property type="entry name" value="Phosphoglycerate mutase-like"/>
    <property type="match status" value="1"/>
</dbReference>
<dbReference type="GeneID" id="54552600"/>
<dbReference type="InterPro" id="IPR029033">
    <property type="entry name" value="His_PPase_superfam"/>
</dbReference>
<dbReference type="CDD" id="cd07067">
    <property type="entry name" value="HP_PGM_like"/>
    <property type="match status" value="1"/>
</dbReference>
<sequence>MLLSSAFTLSLLSTIPLTLSHPDSHHAPARQITYSVVPSIFLQSDPSTDASTLNFTATNFGLIPRTYPDAPPGNPKLTQWQRLSHYISTLNRKARARGDRDRKQHYTLLFLARHGEGYHNAAESYFGTPAWNCYYSELEGNDTVTWADPRLTEKGIKQALTVKGFWQHLIQDEKIAVPQRYYTSPLWRCLQTADLTFSGIDLPRKYPFKPVVKEGFREGVSAHTCDRRSTRSAIHKQFPNYQFEHGFPEVDPLWRPLQAETREAQDARSKKVLDEVLGDVDAGVEYISITSHSGEIASLLRVLNHREFRLATGAAIPVLVNITVGPGRRESPSSTLVPPFEPVATCAKPPTTRDSSCNDCSCCK</sequence>
<dbReference type="AlphaFoldDB" id="A0A6A6J5M2"/>
<feature type="signal peptide" evidence="1">
    <location>
        <begin position="1"/>
        <end position="20"/>
    </location>
</feature>
<dbReference type="PANTHER" id="PTHR48100:SF32">
    <property type="entry name" value="ANCHORED PROTEIN, PUTATIVE (AFU_ORTHOLOGUE AFUA_1G10590)-RELATED"/>
    <property type="match status" value="1"/>
</dbReference>
<dbReference type="SMART" id="SM00855">
    <property type="entry name" value="PGAM"/>
    <property type="match status" value="1"/>
</dbReference>
<dbReference type="OrthoDB" id="496981at2759"/>